<dbReference type="RefSeq" id="WP_165876228.1">
    <property type="nucleotide sequence ID" value="NZ_JAOQNU010000001.1"/>
</dbReference>
<dbReference type="Gene3D" id="1.20.1510.10">
    <property type="entry name" value="Cation efflux protein transmembrane domain"/>
    <property type="match status" value="1"/>
</dbReference>
<dbReference type="NCBIfam" id="TIGR01297">
    <property type="entry name" value="CDF"/>
    <property type="match status" value="1"/>
</dbReference>
<dbReference type="InterPro" id="IPR058533">
    <property type="entry name" value="Cation_efflux_TM"/>
</dbReference>
<proteinExistence type="predicted"/>
<organism evidence="8 9">
    <name type="scientific">Heliophilum fasciatum</name>
    <dbReference type="NCBI Taxonomy" id="35700"/>
    <lineage>
        <taxon>Bacteria</taxon>
        <taxon>Bacillati</taxon>
        <taxon>Bacillota</taxon>
        <taxon>Clostridia</taxon>
        <taxon>Eubacteriales</taxon>
        <taxon>Heliobacteriaceae</taxon>
        <taxon>Heliophilum</taxon>
    </lineage>
</organism>
<dbReference type="Pfam" id="PF01545">
    <property type="entry name" value="Cation_efflux"/>
    <property type="match status" value="1"/>
</dbReference>
<sequence length="327" mass="35057">MLIHGDAPWYQRGNQSAKSAFLGNVMLSMVKYGAAVMSGSGAMFAEAIHTVADAANQGLVWFGSIFAEHEPTDKYPHGFGRLVNLLCLLAAAFIVFMSTKTVLHGYELLMHPEAEGNFLIAIAALLLSIGVDGKVWLGAMREVAEESGSGHVGLVQLPFVALANLHLASPPTKLVFWEDFIAVGGALLALVAVVIGHFSHIAWIDPVVTMIIGAVLVLIALKIGWENALALIGVAAPESLRDKVAKVIISNANVADIRNLYLLAEGDKTVVACEMEWKSTLPFRKVDAAKEALRAEIMAIDSDIIKIILDGVEDDKIPHWKGTSDGE</sequence>
<evidence type="ECO:0000256" key="1">
    <source>
        <dbReference type="ARBA" id="ARBA00004141"/>
    </source>
</evidence>
<dbReference type="EMBL" id="SLXT01000001">
    <property type="protein sequence ID" value="TCP68956.1"/>
    <property type="molecule type" value="Genomic_DNA"/>
</dbReference>
<evidence type="ECO:0000256" key="5">
    <source>
        <dbReference type="ARBA" id="ARBA00023136"/>
    </source>
</evidence>
<evidence type="ECO:0000259" key="7">
    <source>
        <dbReference type="Pfam" id="PF01545"/>
    </source>
</evidence>
<protein>
    <submittedName>
        <fullName evidence="8">Cation diffusion facilitator family transporter</fullName>
    </submittedName>
</protein>
<keyword evidence="9" id="KW-1185">Reference proteome</keyword>
<keyword evidence="3 6" id="KW-0812">Transmembrane</keyword>
<dbReference type="PANTHER" id="PTHR13414:SF9">
    <property type="entry name" value="PROTON-COUPLED ZINC ANTIPORTER SLC30A9, MITOCHONDRIAL"/>
    <property type="match status" value="1"/>
</dbReference>
<dbReference type="InterPro" id="IPR040177">
    <property type="entry name" value="SLC30A9"/>
</dbReference>
<evidence type="ECO:0000256" key="2">
    <source>
        <dbReference type="ARBA" id="ARBA00022448"/>
    </source>
</evidence>
<comment type="subcellular location">
    <subcellularLocation>
        <location evidence="1">Membrane</location>
        <topology evidence="1">Multi-pass membrane protein</topology>
    </subcellularLocation>
</comment>
<gene>
    <name evidence="8" type="ORF">EDD73_101122</name>
</gene>
<evidence type="ECO:0000313" key="8">
    <source>
        <dbReference type="EMBL" id="TCP68956.1"/>
    </source>
</evidence>
<feature type="transmembrane region" description="Helical" evidence="6">
    <location>
        <begin position="118"/>
        <end position="137"/>
    </location>
</feature>
<dbReference type="GO" id="GO:0008324">
    <property type="term" value="F:monoatomic cation transmembrane transporter activity"/>
    <property type="evidence" value="ECO:0007669"/>
    <property type="project" value="InterPro"/>
</dbReference>
<dbReference type="Proteomes" id="UP000294813">
    <property type="component" value="Unassembled WGS sequence"/>
</dbReference>
<evidence type="ECO:0000256" key="6">
    <source>
        <dbReference type="SAM" id="Phobius"/>
    </source>
</evidence>
<evidence type="ECO:0000256" key="4">
    <source>
        <dbReference type="ARBA" id="ARBA00022989"/>
    </source>
</evidence>
<feature type="transmembrane region" description="Helical" evidence="6">
    <location>
        <begin position="79"/>
        <end position="98"/>
    </location>
</feature>
<feature type="transmembrane region" description="Helical" evidence="6">
    <location>
        <begin position="149"/>
        <end position="168"/>
    </location>
</feature>
<dbReference type="AlphaFoldDB" id="A0A4V2SY73"/>
<evidence type="ECO:0000313" key="9">
    <source>
        <dbReference type="Proteomes" id="UP000294813"/>
    </source>
</evidence>
<feature type="transmembrane region" description="Helical" evidence="6">
    <location>
        <begin position="207"/>
        <end position="225"/>
    </location>
</feature>
<evidence type="ECO:0000256" key="3">
    <source>
        <dbReference type="ARBA" id="ARBA00022692"/>
    </source>
</evidence>
<keyword evidence="5 6" id="KW-0472">Membrane</keyword>
<dbReference type="SUPFAM" id="SSF161111">
    <property type="entry name" value="Cation efflux protein transmembrane domain-like"/>
    <property type="match status" value="1"/>
</dbReference>
<keyword evidence="2" id="KW-0813">Transport</keyword>
<accession>A0A4V2SY73</accession>
<dbReference type="InterPro" id="IPR027469">
    <property type="entry name" value="Cation_efflux_TMD_sf"/>
</dbReference>
<dbReference type="InterPro" id="IPR002524">
    <property type="entry name" value="Cation_efflux"/>
</dbReference>
<feature type="transmembrane region" description="Helical" evidence="6">
    <location>
        <begin position="174"/>
        <end position="195"/>
    </location>
</feature>
<reference evidence="8 9" key="1">
    <citation type="submission" date="2019-03" db="EMBL/GenBank/DDBJ databases">
        <title>Genomic Encyclopedia of Type Strains, Phase IV (KMG-IV): sequencing the most valuable type-strain genomes for metagenomic binning, comparative biology and taxonomic classification.</title>
        <authorList>
            <person name="Goeker M."/>
        </authorList>
    </citation>
    <scope>NUCLEOTIDE SEQUENCE [LARGE SCALE GENOMIC DNA]</scope>
    <source>
        <strain evidence="8 9">DSM 11170</strain>
    </source>
</reference>
<name>A0A4V2SY73_9FIRM</name>
<keyword evidence="4 6" id="KW-1133">Transmembrane helix</keyword>
<dbReference type="PANTHER" id="PTHR13414">
    <property type="entry name" value="HUEL-CATION TRANSPORTER"/>
    <property type="match status" value="1"/>
</dbReference>
<feature type="domain" description="Cation efflux protein transmembrane" evidence="7">
    <location>
        <begin position="20"/>
        <end position="232"/>
    </location>
</feature>
<dbReference type="GO" id="GO:0016020">
    <property type="term" value="C:membrane"/>
    <property type="evidence" value="ECO:0007669"/>
    <property type="project" value="UniProtKB-SubCell"/>
</dbReference>
<dbReference type="GO" id="GO:0006829">
    <property type="term" value="P:zinc ion transport"/>
    <property type="evidence" value="ECO:0007669"/>
    <property type="project" value="InterPro"/>
</dbReference>
<comment type="caution">
    <text evidence="8">The sequence shown here is derived from an EMBL/GenBank/DDBJ whole genome shotgun (WGS) entry which is preliminary data.</text>
</comment>